<sequence>SSFTSNSKYDPTVGFDDYWKTFYQPRTNISVDEIESLAIEIHMDELLLGYLDDTTWLAEQLPNLIENLKIAHSFYELANIHINKEKTVILANKHAKKIIKNGASSSPTHIDIEFGSVIKVPLLAKYKAARILGVYFNPDDFHKTSTKKIFNTINYVTMLIRKKKLTHDHVIYVINKVIIPRIEYLSQHFMLSINQCSIFFIGRTSKQSTYF</sequence>
<proteinExistence type="predicted"/>
<accession>U9TPC2</accession>
<evidence type="ECO:0000313" key="1">
    <source>
        <dbReference type="EMBL" id="ESA05196.1"/>
    </source>
</evidence>
<dbReference type="HOGENOM" id="CLU_1307506_0_0_1"/>
<dbReference type="AlphaFoldDB" id="U9TPC2"/>
<evidence type="ECO:0008006" key="2">
    <source>
        <dbReference type="Google" id="ProtNLM"/>
    </source>
</evidence>
<reference evidence="1" key="1">
    <citation type="submission" date="2013-07" db="EMBL/GenBank/DDBJ databases">
        <title>The genome of an arbuscular mycorrhizal fungus provides insights into the evolution of the oldest plant symbiosis.</title>
        <authorList>
            <consortium name="DOE Joint Genome Institute"/>
            <person name="Tisserant E."/>
            <person name="Malbreil M."/>
            <person name="Kuo A."/>
            <person name="Kohler A."/>
            <person name="Symeonidi A."/>
            <person name="Balestrini R."/>
            <person name="Charron P."/>
            <person name="Duensing N."/>
            <person name="Frei-dit-Frey N."/>
            <person name="Gianinazzi-Pearson V."/>
            <person name="Gilbert B."/>
            <person name="Handa Y."/>
            <person name="Hijri M."/>
            <person name="Kaul R."/>
            <person name="Kawaguchi M."/>
            <person name="Krajinski F."/>
            <person name="Lammers P."/>
            <person name="Lapierre D."/>
            <person name="Masclaux F.G."/>
            <person name="Murat C."/>
            <person name="Morin E."/>
            <person name="Ndikumana S."/>
            <person name="Pagni M."/>
            <person name="Petitpierre D."/>
            <person name="Requena N."/>
            <person name="Rosikiewicz P."/>
            <person name="Riley R."/>
            <person name="Saito K."/>
            <person name="San Clemente H."/>
            <person name="Shapiro H."/>
            <person name="van Tuinen D."/>
            <person name="Becard G."/>
            <person name="Bonfante P."/>
            <person name="Paszkowski U."/>
            <person name="Shachar-Hill Y."/>
            <person name="Young J.P."/>
            <person name="Sanders I.R."/>
            <person name="Henrissat B."/>
            <person name="Rensing S.A."/>
            <person name="Grigoriev I.V."/>
            <person name="Corradi N."/>
            <person name="Roux C."/>
            <person name="Martin F."/>
        </authorList>
    </citation>
    <scope>NUCLEOTIDE SEQUENCE</scope>
    <source>
        <strain evidence="1">DAOM 197198</strain>
    </source>
</reference>
<feature type="non-terminal residue" evidence="1">
    <location>
        <position position="1"/>
    </location>
</feature>
<protein>
    <recommendedName>
        <fullName evidence="2">Reverse transcriptase domain-containing protein</fullName>
    </recommendedName>
</protein>
<gene>
    <name evidence="1" type="ORF">GLOINDRAFT_326343</name>
</gene>
<organism evidence="1">
    <name type="scientific">Rhizophagus irregularis (strain DAOM 181602 / DAOM 197198 / MUCL 43194)</name>
    <name type="common">Arbuscular mycorrhizal fungus</name>
    <name type="synonym">Glomus intraradices</name>
    <dbReference type="NCBI Taxonomy" id="747089"/>
    <lineage>
        <taxon>Eukaryota</taxon>
        <taxon>Fungi</taxon>
        <taxon>Fungi incertae sedis</taxon>
        <taxon>Mucoromycota</taxon>
        <taxon>Glomeromycotina</taxon>
        <taxon>Glomeromycetes</taxon>
        <taxon>Glomerales</taxon>
        <taxon>Glomeraceae</taxon>
        <taxon>Rhizophagus</taxon>
    </lineage>
</organism>
<dbReference type="VEuPathDB" id="FungiDB:RhiirFUN_018562"/>
<dbReference type="EMBL" id="KI293340">
    <property type="protein sequence ID" value="ESA05196.1"/>
    <property type="molecule type" value="Genomic_DNA"/>
</dbReference>
<name>U9TPC2_RHIID</name>